<reference evidence="1" key="1">
    <citation type="submission" date="2023-04" db="EMBL/GenBank/DDBJ databases">
        <title>Genomic characterization of faba bean (Vicia faba) microsymbionts in Mexican soils.</title>
        <authorList>
            <person name="Rivera Orduna F.N."/>
            <person name="Guevara-Luna J."/>
            <person name="Yan J."/>
            <person name="Arroyo-Herrera I."/>
            <person name="Li Y."/>
            <person name="Vasquez-Murrieta M.S."/>
            <person name="Wang E.T."/>
        </authorList>
    </citation>
    <scope>NUCLEOTIDE SEQUENCE</scope>
    <source>
        <strain evidence="1">CH26</strain>
    </source>
</reference>
<organism evidence="1 2">
    <name type="scientific">Rhizobium hidalgonense</name>
    <dbReference type="NCBI Taxonomy" id="1538159"/>
    <lineage>
        <taxon>Bacteria</taxon>
        <taxon>Pseudomonadati</taxon>
        <taxon>Pseudomonadota</taxon>
        <taxon>Alphaproteobacteria</taxon>
        <taxon>Hyphomicrobiales</taxon>
        <taxon>Rhizobiaceae</taxon>
        <taxon>Rhizobium/Agrobacterium group</taxon>
        <taxon>Rhizobium</taxon>
    </lineage>
</organism>
<feature type="non-terminal residue" evidence="1">
    <location>
        <position position="113"/>
    </location>
</feature>
<comment type="caution">
    <text evidence="1">The sequence shown here is derived from an EMBL/GenBank/DDBJ whole genome shotgun (WGS) entry which is preliminary data.</text>
</comment>
<gene>
    <name evidence="1" type="ORF">RJJ65_40425</name>
</gene>
<sequence length="113" mass="12720">IKSLDQLYEAPIDKISVIVLDDLSQLNEIDLQGLNLGILVVPHDVMMPEDSSFKNTLAYRKAPDQSSQSALDLIAMSIIEFSNYGGLISIDQQDFKDALAFSHSRYFSIHRYI</sequence>
<evidence type="ECO:0000313" key="1">
    <source>
        <dbReference type="EMBL" id="MDR9778815.1"/>
    </source>
</evidence>
<protein>
    <submittedName>
        <fullName evidence="1">Uncharacterized protein</fullName>
    </submittedName>
</protein>
<feature type="non-terminal residue" evidence="1">
    <location>
        <position position="1"/>
    </location>
</feature>
<evidence type="ECO:0000313" key="2">
    <source>
        <dbReference type="Proteomes" id="UP001268610"/>
    </source>
</evidence>
<name>A0AAJ2LNM7_9HYPH</name>
<dbReference type="EMBL" id="JAVLSF010001243">
    <property type="protein sequence ID" value="MDR9778815.1"/>
    <property type="molecule type" value="Genomic_DNA"/>
</dbReference>
<dbReference type="AlphaFoldDB" id="A0AAJ2LNM7"/>
<proteinExistence type="predicted"/>
<accession>A0AAJ2LNM7</accession>
<dbReference type="RefSeq" id="WP_310866791.1">
    <property type="nucleotide sequence ID" value="NZ_JAVLSF010001243.1"/>
</dbReference>
<dbReference type="Proteomes" id="UP001268610">
    <property type="component" value="Unassembled WGS sequence"/>
</dbReference>